<feature type="domain" description="CRM" evidence="4">
    <location>
        <begin position="4"/>
        <end position="100"/>
    </location>
</feature>
<proteinExistence type="predicted"/>
<reference evidence="5 6" key="1">
    <citation type="journal article" date="2018" name="Int. J. Syst. Evol. Microbiol.">
        <title>Mesosutterella multiformis gen. nov., sp. nov., a member of the family Sutterellaceae and Sutterella megalosphaeroides sp. nov., isolated from human faeces.</title>
        <authorList>
            <person name="Sakamoto M."/>
            <person name="Ikeyama N."/>
            <person name="Kunihiro T."/>
            <person name="Iino T."/>
            <person name="Yuki M."/>
            <person name="Ohkuma M."/>
        </authorList>
    </citation>
    <scope>NUCLEOTIDE SEQUENCE [LARGE SCALE GENOMIC DNA]</scope>
    <source>
        <strain evidence="5 6">4NBBH2</strain>
    </source>
</reference>
<organism evidence="5 6">
    <name type="scientific">Mesosutterella multiformis</name>
    <dbReference type="NCBI Taxonomy" id="2259133"/>
    <lineage>
        <taxon>Bacteria</taxon>
        <taxon>Pseudomonadati</taxon>
        <taxon>Pseudomonadota</taxon>
        <taxon>Betaproteobacteria</taxon>
        <taxon>Burkholderiales</taxon>
        <taxon>Sutterellaceae</taxon>
        <taxon>Mesosutterella</taxon>
    </lineage>
</organism>
<evidence type="ECO:0000256" key="1">
    <source>
        <dbReference type="ARBA" id="ARBA00022884"/>
    </source>
</evidence>
<dbReference type="RefSeq" id="WP_116269916.1">
    <property type="nucleotide sequence ID" value="NZ_BGZJ01000001.1"/>
</dbReference>
<gene>
    <name evidence="5" type="ORF">MESMUL_09130</name>
</gene>
<dbReference type="EMBL" id="BGZJ01000001">
    <property type="protein sequence ID" value="GBO93559.1"/>
    <property type="molecule type" value="Genomic_DNA"/>
</dbReference>
<protein>
    <recommendedName>
        <fullName evidence="4">CRM domain-containing protein</fullName>
    </recommendedName>
</protein>
<evidence type="ECO:0000313" key="5">
    <source>
        <dbReference type="EMBL" id="GBO93559.1"/>
    </source>
</evidence>
<dbReference type="Gene3D" id="3.30.110.60">
    <property type="entry name" value="YhbY-like"/>
    <property type="match status" value="1"/>
</dbReference>
<dbReference type="SUPFAM" id="SSF75471">
    <property type="entry name" value="YhbY-like"/>
    <property type="match status" value="1"/>
</dbReference>
<accession>A0A388SDK8</accession>
<feature type="region of interest" description="Disordered" evidence="3">
    <location>
        <begin position="87"/>
        <end position="151"/>
    </location>
</feature>
<dbReference type="OrthoDB" id="9797519at2"/>
<dbReference type="InterPro" id="IPR035920">
    <property type="entry name" value="YhbY-like_sf"/>
</dbReference>
<dbReference type="SMART" id="SM01103">
    <property type="entry name" value="CRS1_YhbY"/>
    <property type="match status" value="1"/>
</dbReference>
<dbReference type="PROSITE" id="PS51295">
    <property type="entry name" value="CRM"/>
    <property type="match status" value="1"/>
</dbReference>
<dbReference type="Proteomes" id="UP000266091">
    <property type="component" value="Unassembled WGS sequence"/>
</dbReference>
<evidence type="ECO:0000313" key="6">
    <source>
        <dbReference type="Proteomes" id="UP000266091"/>
    </source>
</evidence>
<dbReference type="InterPro" id="IPR051925">
    <property type="entry name" value="RNA-binding_domain"/>
</dbReference>
<dbReference type="PANTHER" id="PTHR40065:SF3">
    <property type="entry name" value="RNA-BINDING PROTEIN YHBY"/>
    <property type="match status" value="1"/>
</dbReference>
<name>A0A388SDK8_9BURK</name>
<dbReference type="AlphaFoldDB" id="A0A388SDK8"/>
<dbReference type="InterPro" id="IPR001890">
    <property type="entry name" value="RNA-binding_CRM"/>
</dbReference>
<feature type="compositionally biased region" description="Basic residues" evidence="3">
    <location>
        <begin position="112"/>
        <end position="144"/>
    </location>
</feature>
<evidence type="ECO:0000259" key="4">
    <source>
        <dbReference type="PROSITE" id="PS51295"/>
    </source>
</evidence>
<sequence length="151" mass="17075">MTELKIDRQQLLKLRSESHALNPMVLLGQNGLTDAVLKEIGKALDSHGLVKIRIPGDDREERDADIERILNEMGAARIQTIGKTVTIWRPMPEKENSRAVSSKDSEEDRPRSRGGKILRTDKKRIAKRKTPIRRAHPKRKRTVKKAQGAAS</sequence>
<keyword evidence="1 2" id="KW-0694">RNA-binding</keyword>
<comment type="caution">
    <text evidence="5">The sequence shown here is derived from an EMBL/GenBank/DDBJ whole genome shotgun (WGS) entry which is preliminary data.</text>
</comment>
<evidence type="ECO:0000256" key="2">
    <source>
        <dbReference type="PROSITE-ProRule" id="PRU00626"/>
    </source>
</evidence>
<dbReference type="Pfam" id="PF01985">
    <property type="entry name" value="CRS1_YhbY"/>
    <property type="match status" value="1"/>
</dbReference>
<dbReference type="PANTHER" id="PTHR40065">
    <property type="entry name" value="RNA-BINDING PROTEIN YHBY"/>
    <property type="match status" value="1"/>
</dbReference>
<evidence type="ECO:0000256" key="3">
    <source>
        <dbReference type="SAM" id="MobiDB-lite"/>
    </source>
</evidence>
<accession>A0A401LJD9</accession>
<dbReference type="GO" id="GO:0003723">
    <property type="term" value="F:RNA binding"/>
    <property type="evidence" value="ECO:0007669"/>
    <property type="project" value="UniProtKB-UniRule"/>
</dbReference>
<feature type="compositionally biased region" description="Basic and acidic residues" evidence="3">
    <location>
        <begin position="91"/>
        <end position="111"/>
    </location>
</feature>
<keyword evidence="6" id="KW-1185">Reference proteome</keyword>